<keyword evidence="4" id="KW-1185">Reference proteome</keyword>
<evidence type="ECO:0000313" key="4">
    <source>
        <dbReference type="Proteomes" id="UP001235849"/>
    </source>
</evidence>
<dbReference type="Gene3D" id="1.25.10.10">
    <property type="entry name" value="Leucine-rich Repeat Variant"/>
    <property type="match status" value="2"/>
</dbReference>
<dbReference type="InterPro" id="IPR011989">
    <property type="entry name" value="ARM-like"/>
</dbReference>
<dbReference type="Proteomes" id="UP001235849">
    <property type="component" value="Unassembled WGS sequence"/>
</dbReference>
<keyword evidence="2" id="KW-0605">Phycobilisome</keyword>
<organism evidence="3 4">
    <name type="scientific">Roseofilum capinflatum BLCC-M114</name>
    <dbReference type="NCBI Taxonomy" id="3022440"/>
    <lineage>
        <taxon>Bacteria</taxon>
        <taxon>Bacillati</taxon>
        <taxon>Cyanobacteriota</taxon>
        <taxon>Cyanophyceae</taxon>
        <taxon>Desertifilales</taxon>
        <taxon>Desertifilaceae</taxon>
        <taxon>Roseofilum</taxon>
        <taxon>Roseofilum capinflatum</taxon>
    </lineage>
</organism>
<evidence type="ECO:0000256" key="2">
    <source>
        <dbReference type="ARBA" id="ARBA00022738"/>
    </source>
</evidence>
<dbReference type="RefSeq" id="WP_283768934.1">
    <property type="nucleotide sequence ID" value="NZ_JAQOSO010000110.1"/>
</dbReference>
<dbReference type="SUPFAM" id="SSF48371">
    <property type="entry name" value="ARM repeat"/>
    <property type="match status" value="1"/>
</dbReference>
<name>A0ABT7BBX5_9CYAN</name>
<dbReference type="PANTHER" id="PTHR12697">
    <property type="entry name" value="PBS LYASE HEAT-LIKE PROTEIN"/>
    <property type="match status" value="1"/>
</dbReference>
<dbReference type="EMBL" id="JAQOSO010000110">
    <property type="protein sequence ID" value="MDJ1176657.1"/>
    <property type="molecule type" value="Genomic_DNA"/>
</dbReference>
<gene>
    <name evidence="3" type="ORF">PMG25_21445</name>
</gene>
<accession>A0ABT7BBX5</accession>
<comment type="caution">
    <text evidence="3">The sequence shown here is derived from an EMBL/GenBank/DDBJ whole genome shotgun (WGS) entry which is preliminary data.</text>
</comment>
<protein>
    <submittedName>
        <fullName evidence="3">HEAT repeat domain-containing protein</fullName>
    </submittedName>
</protein>
<dbReference type="InterPro" id="IPR004155">
    <property type="entry name" value="PBS_lyase_HEAT"/>
</dbReference>
<dbReference type="InterPro" id="IPR016024">
    <property type="entry name" value="ARM-type_fold"/>
</dbReference>
<dbReference type="SMART" id="SM00567">
    <property type="entry name" value="EZ_HEAT"/>
    <property type="match status" value="4"/>
</dbReference>
<evidence type="ECO:0000313" key="3">
    <source>
        <dbReference type="EMBL" id="MDJ1176657.1"/>
    </source>
</evidence>
<evidence type="ECO:0000256" key="1">
    <source>
        <dbReference type="ARBA" id="ARBA00022549"/>
    </source>
</evidence>
<proteinExistence type="predicted"/>
<dbReference type="Pfam" id="PF13646">
    <property type="entry name" value="HEAT_2"/>
    <property type="match status" value="2"/>
</dbReference>
<sequence>MELHQIQTALNSSNSQDRLKAVTALKDYSSKDAVPLLMSKINDPDFLVRSFVAMGLGRKQSPETFPALLELLKRDPDPNVRSEAANSLSYSGQVAISHLVIAFHQDDHWLLRRSIIAALADLGHPEALLEVCLCGLESDDLTIVEASIEGLASLTNTRKQQAALETLLPLIASPEWRIRRKVAWALQKFADSEAAQSALQKLSQDEDHRVVAAVLENRLSKDAQRVGES</sequence>
<dbReference type="PANTHER" id="PTHR12697:SF5">
    <property type="entry name" value="DEOXYHYPUSINE HYDROXYLASE"/>
    <property type="match status" value="1"/>
</dbReference>
<keyword evidence="1" id="KW-0042">Antenna complex</keyword>
<reference evidence="3 4" key="1">
    <citation type="submission" date="2023-01" db="EMBL/GenBank/DDBJ databases">
        <title>Novel diversity within Roseofilum (Cyanobacteria; Desertifilaceae) from marine benthic mats with descriptions of four novel species.</title>
        <authorList>
            <person name="Wang Y."/>
            <person name="Berthold D.E."/>
            <person name="Hu J."/>
            <person name="Lefler F.W."/>
            <person name="Laughinghouse H.D. IV."/>
        </authorList>
    </citation>
    <scope>NUCLEOTIDE SEQUENCE [LARGE SCALE GENOMIC DNA]</scope>
    <source>
        <strain evidence="3 4">BLCC-M114</strain>
    </source>
</reference>